<evidence type="ECO:0000313" key="2">
    <source>
        <dbReference type="EMBL" id="KAJ8287561.1"/>
    </source>
</evidence>
<keyword evidence="3" id="KW-1185">Reference proteome</keyword>
<comment type="caution">
    <text evidence="2">The sequence shown here is derived from an EMBL/GenBank/DDBJ whole genome shotgun (WGS) entry which is preliminary data.</text>
</comment>
<dbReference type="Proteomes" id="UP001152803">
    <property type="component" value="Unassembled WGS sequence"/>
</dbReference>
<reference evidence="2" key="1">
    <citation type="journal article" date="2023" name="Science">
        <title>Genome structures resolve the early diversification of teleost fishes.</title>
        <authorList>
            <person name="Parey E."/>
            <person name="Louis A."/>
            <person name="Montfort J."/>
            <person name="Bouchez O."/>
            <person name="Roques C."/>
            <person name="Iampietro C."/>
            <person name="Lluch J."/>
            <person name="Castinel A."/>
            <person name="Donnadieu C."/>
            <person name="Desvignes T."/>
            <person name="Floi Bucao C."/>
            <person name="Jouanno E."/>
            <person name="Wen M."/>
            <person name="Mejri S."/>
            <person name="Dirks R."/>
            <person name="Jansen H."/>
            <person name="Henkel C."/>
            <person name="Chen W.J."/>
            <person name="Zahm M."/>
            <person name="Cabau C."/>
            <person name="Klopp C."/>
            <person name="Thompson A.W."/>
            <person name="Robinson-Rechavi M."/>
            <person name="Braasch I."/>
            <person name="Lecointre G."/>
            <person name="Bobe J."/>
            <person name="Postlethwait J.H."/>
            <person name="Berthelot C."/>
            <person name="Roest Crollius H."/>
            <person name="Guiguen Y."/>
        </authorList>
    </citation>
    <scope>NUCLEOTIDE SEQUENCE</scope>
    <source>
        <strain evidence="2">Concon-B</strain>
    </source>
</reference>
<protein>
    <submittedName>
        <fullName evidence="2">Uncharacterized protein</fullName>
    </submittedName>
</protein>
<sequence>MKHILGDICQRNMLLLTYLMSSFLVLSAATDPKTCLKKCECAVAECFQIMGPATPVCNSTKPTEHCSINGSYITQPCDEQLYCKGIGQQPCHCTEMFLQKIKTMNQLK</sequence>
<accession>A0A9Q1E0T9</accession>
<keyword evidence="1" id="KW-0732">Signal</keyword>
<organism evidence="2 3">
    <name type="scientific">Conger conger</name>
    <name type="common">Conger eel</name>
    <name type="synonym">Muraena conger</name>
    <dbReference type="NCBI Taxonomy" id="82655"/>
    <lineage>
        <taxon>Eukaryota</taxon>
        <taxon>Metazoa</taxon>
        <taxon>Chordata</taxon>
        <taxon>Craniata</taxon>
        <taxon>Vertebrata</taxon>
        <taxon>Euteleostomi</taxon>
        <taxon>Actinopterygii</taxon>
        <taxon>Neopterygii</taxon>
        <taxon>Teleostei</taxon>
        <taxon>Anguilliformes</taxon>
        <taxon>Congridae</taxon>
        <taxon>Conger</taxon>
    </lineage>
</organism>
<proteinExistence type="predicted"/>
<dbReference type="AlphaFoldDB" id="A0A9Q1E0T9"/>
<evidence type="ECO:0000313" key="3">
    <source>
        <dbReference type="Proteomes" id="UP001152803"/>
    </source>
</evidence>
<feature type="signal peptide" evidence="1">
    <location>
        <begin position="1"/>
        <end position="28"/>
    </location>
</feature>
<evidence type="ECO:0000256" key="1">
    <source>
        <dbReference type="SAM" id="SignalP"/>
    </source>
</evidence>
<gene>
    <name evidence="2" type="ORF">COCON_G00002200</name>
</gene>
<dbReference type="EMBL" id="JAFJMO010000001">
    <property type="protein sequence ID" value="KAJ8287561.1"/>
    <property type="molecule type" value="Genomic_DNA"/>
</dbReference>
<feature type="chain" id="PRO_5040334621" evidence="1">
    <location>
        <begin position="29"/>
        <end position="108"/>
    </location>
</feature>
<name>A0A9Q1E0T9_CONCO</name>